<reference evidence="3 4" key="1">
    <citation type="submission" date="2020-08" db="EMBL/GenBank/DDBJ databases">
        <title>Description of Xenorhabdus lircayensis sp. nov., the symbiotic bacterium associated with the entomopathogenic nematode Steirnernema unicornum.</title>
        <authorList>
            <person name="Castaneda-Alvarez C."/>
            <person name="Prodan S."/>
            <person name="Zamorano A."/>
            <person name="San-Blas E."/>
            <person name="Aballay E."/>
        </authorList>
    </citation>
    <scope>NUCLEOTIDE SEQUENCE [LARGE SCALE GENOMIC DNA]</scope>
    <source>
        <strain evidence="3 4">VLS</strain>
    </source>
</reference>
<feature type="region of interest" description="Disordered" evidence="1">
    <location>
        <begin position="243"/>
        <end position="265"/>
    </location>
</feature>
<sequence>MADADAKQSAASQMFLSRLKDQLATQNLSRNELLRHRAAQLGVSSAADIYINKLKETGRATNDLSGKNKSVISSLKNIANTIGMGGLLRGGGIGAVVTAIGGIAKVAYDAEREFTQFNKQLILTGNYANKTAGQLNEMARVMAGNGITRSDMAASISSVVGTGVFSNNEISRVAKATAQMKKGGSITIETFHRQHAHLPERFQNRRIKAIVDGEKVYYADGEPCDIPEGCRLDVRVQMPADSVWNQQQQKSADTAPDIPWPEQPK</sequence>
<organism evidence="3 4">
    <name type="scientific">Xenorhabdus lircayensis</name>
    <dbReference type="NCBI Taxonomy" id="2763499"/>
    <lineage>
        <taxon>Bacteria</taxon>
        <taxon>Pseudomonadati</taxon>
        <taxon>Pseudomonadota</taxon>
        <taxon>Gammaproteobacteria</taxon>
        <taxon>Enterobacterales</taxon>
        <taxon>Morganellaceae</taxon>
        <taxon>Xenorhabdus</taxon>
    </lineage>
</organism>
<dbReference type="EMBL" id="JACOII010000031">
    <property type="protein sequence ID" value="MBI6548705.1"/>
    <property type="molecule type" value="Genomic_DNA"/>
</dbReference>
<name>A0ABS0U496_9GAMM</name>
<dbReference type="InterPro" id="IPR009628">
    <property type="entry name" value="Phage_tape_measure_N"/>
</dbReference>
<proteinExistence type="predicted"/>
<dbReference type="Proteomes" id="UP000696184">
    <property type="component" value="Unassembled WGS sequence"/>
</dbReference>
<feature type="domain" description="Bacteriophage tail tape measure N-terminal" evidence="2">
    <location>
        <begin position="84"/>
        <end position="197"/>
    </location>
</feature>
<evidence type="ECO:0000313" key="4">
    <source>
        <dbReference type="Proteomes" id="UP000696184"/>
    </source>
</evidence>
<evidence type="ECO:0000256" key="1">
    <source>
        <dbReference type="SAM" id="MobiDB-lite"/>
    </source>
</evidence>
<protein>
    <submittedName>
        <fullName evidence="3">Phage tail length tape measure family protein</fullName>
    </submittedName>
</protein>
<feature type="compositionally biased region" description="Polar residues" evidence="1">
    <location>
        <begin position="243"/>
        <end position="252"/>
    </location>
</feature>
<dbReference type="RefSeq" id="WP_198689491.1">
    <property type="nucleotide sequence ID" value="NZ_CAWPUD010000029.1"/>
</dbReference>
<keyword evidence="4" id="KW-1185">Reference proteome</keyword>
<comment type="caution">
    <text evidence="3">The sequence shown here is derived from an EMBL/GenBank/DDBJ whole genome shotgun (WGS) entry which is preliminary data.</text>
</comment>
<accession>A0ABS0U496</accession>
<dbReference type="Pfam" id="PF06791">
    <property type="entry name" value="TMP_2"/>
    <property type="match status" value="1"/>
</dbReference>
<evidence type="ECO:0000313" key="3">
    <source>
        <dbReference type="EMBL" id="MBI6548705.1"/>
    </source>
</evidence>
<gene>
    <name evidence="3" type="ORF">H8A87_08210</name>
</gene>
<evidence type="ECO:0000259" key="2">
    <source>
        <dbReference type="Pfam" id="PF06791"/>
    </source>
</evidence>